<dbReference type="AlphaFoldDB" id="X6LZD8"/>
<reference evidence="1 2" key="1">
    <citation type="journal article" date="2013" name="Curr. Biol.">
        <title>The Genome of the Foraminiferan Reticulomyxa filosa.</title>
        <authorList>
            <person name="Glockner G."/>
            <person name="Hulsmann N."/>
            <person name="Schleicher M."/>
            <person name="Noegel A.A."/>
            <person name="Eichinger L."/>
            <person name="Gallinger C."/>
            <person name="Pawlowski J."/>
            <person name="Sierra R."/>
            <person name="Euteneuer U."/>
            <person name="Pillet L."/>
            <person name="Moustafa A."/>
            <person name="Platzer M."/>
            <person name="Groth M."/>
            <person name="Szafranski K."/>
            <person name="Schliwa M."/>
        </authorList>
    </citation>
    <scope>NUCLEOTIDE SEQUENCE [LARGE SCALE GENOMIC DNA]</scope>
</reference>
<dbReference type="SUPFAM" id="SSF81631">
    <property type="entry name" value="PAP/OAS1 substrate-binding domain"/>
    <property type="match status" value="1"/>
</dbReference>
<dbReference type="Proteomes" id="UP000023152">
    <property type="component" value="Unassembled WGS sequence"/>
</dbReference>
<name>X6LZD8_RETFI</name>
<dbReference type="EMBL" id="ASPP01026649">
    <property type="protein sequence ID" value="ETO06969.1"/>
    <property type="molecule type" value="Genomic_DNA"/>
</dbReference>
<keyword evidence="2" id="KW-1185">Reference proteome</keyword>
<dbReference type="Gene3D" id="1.10.1410.10">
    <property type="match status" value="1"/>
</dbReference>
<organism evidence="1 2">
    <name type="scientific">Reticulomyxa filosa</name>
    <dbReference type="NCBI Taxonomy" id="46433"/>
    <lineage>
        <taxon>Eukaryota</taxon>
        <taxon>Sar</taxon>
        <taxon>Rhizaria</taxon>
        <taxon>Retaria</taxon>
        <taxon>Foraminifera</taxon>
        <taxon>Monothalamids</taxon>
        <taxon>Reticulomyxidae</taxon>
        <taxon>Reticulomyxa</taxon>
    </lineage>
</organism>
<evidence type="ECO:0000313" key="2">
    <source>
        <dbReference type="Proteomes" id="UP000023152"/>
    </source>
</evidence>
<accession>X6LZD8</accession>
<comment type="caution">
    <text evidence="1">The sequence shown here is derived from an EMBL/GenBank/DDBJ whole genome shotgun (WGS) entry which is preliminary data.</text>
</comment>
<sequence>MKDQFYSQLSKKQLKRNKARLLPNADVNIGVLLNVDPTDIAKQNLFIRKLSKRIENTELTCMQMLSSTNDQKLRFKARQRWLKRCVLVDVRLADPKKVQSKTDLIVLAPQLKVYFPCLNMNVTVCVANESMTNGLTQLIHSYVNYDTFGQRVRPFLMAIKYWARRRKILGRPCVHLNALAWIVMGIYYLQRVSFIFFFFFLFNFDEIFFNYN</sequence>
<proteinExistence type="predicted"/>
<gene>
    <name evidence="1" type="ORF">RFI_30424</name>
</gene>
<protein>
    <submittedName>
        <fullName evidence="1">Uncharacterized protein</fullName>
    </submittedName>
</protein>
<dbReference type="OrthoDB" id="2274644at2759"/>
<evidence type="ECO:0000313" key="1">
    <source>
        <dbReference type="EMBL" id="ETO06969.1"/>
    </source>
</evidence>